<protein>
    <submittedName>
        <fullName evidence="1">Uncharacterized protein</fullName>
    </submittedName>
</protein>
<dbReference type="PANTHER" id="PTHR37707">
    <property type="entry name" value="MATERNAL EFFECT EMBRYO ARREST 9"/>
    <property type="match status" value="1"/>
</dbReference>
<proteinExistence type="predicted"/>
<reference evidence="1" key="1">
    <citation type="submission" date="2022-04" db="EMBL/GenBank/DDBJ databases">
        <title>A functionally conserved STORR gene fusion in Papaver species that diverged 16.8 million years ago.</title>
        <authorList>
            <person name="Catania T."/>
        </authorList>
    </citation>
    <scope>NUCLEOTIDE SEQUENCE</scope>
    <source>
        <strain evidence="1">S-188037</strain>
    </source>
</reference>
<keyword evidence="2" id="KW-1185">Reference proteome</keyword>
<evidence type="ECO:0000313" key="2">
    <source>
        <dbReference type="Proteomes" id="UP001202328"/>
    </source>
</evidence>
<organism evidence="1 2">
    <name type="scientific">Papaver atlanticum</name>
    <dbReference type="NCBI Taxonomy" id="357466"/>
    <lineage>
        <taxon>Eukaryota</taxon>
        <taxon>Viridiplantae</taxon>
        <taxon>Streptophyta</taxon>
        <taxon>Embryophyta</taxon>
        <taxon>Tracheophyta</taxon>
        <taxon>Spermatophyta</taxon>
        <taxon>Magnoliopsida</taxon>
        <taxon>Ranunculales</taxon>
        <taxon>Papaveraceae</taxon>
        <taxon>Papaveroideae</taxon>
        <taxon>Papaver</taxon>
    </lineage>
</organism>
<gene>
    <name evidence="1" type="ORF">MKW98_007873</name>
</gene>
<dbReference type="EMBL" id="JAJJMB010010320">
    <property type="protein sequence ID" value="KAI3909349.1"/>
    <property type="molecule type" value="Genomic_DNA"/>
</dbReference>
<sequence>MEMNYENNLENLLYEFFFLSDQACQDKSFDPSKIEDLMERFEIEPNNSFASMETQMKVECEEAENFMRDAEYEMNLAMEKAMEDFRTYEAEFDRMAKDEHDNLLRVANGAKKMGNSMENSATLASKKYMEATLASAKASMKSAWKGFSVKPAKKVHPS</sequence>
<evidence type="ECO:0000313" key="1">
    <source>
        <dbReference type="EMBL" id="KAI3909349.1"/>
    </source>
</evidence>
<dbReference type="AlphaFoldDB" id="A0AAD4SJS0"/>
<name>A0AAD4SJS0_9MAGN</name>
<comment type="caution">
    <text evidence="1">The sequence shown here is derived from an EMBL/GenBank/DDBJ whole genome shotgun (WGS) entry which is preliminary data.</text>
</comment>
<dbReference type="Proteomes" id="UP001202328">
    <property type="component" value="Unassembled WGS sequence"/>
</dbReference>
<dbReference type="PANTHER" id="PTHR37707:SF1">
    <property type="entry name" value="MATERNAL EFFECT EMBRYO ARREST 9"/>
    <property type="match status" value="1"/>
</dbReference>
<accession>A0AAD4SJS0</accession>